<evidence type="ECO:0000256" key="1">
    <source>
        <dbReference type="SAM" id="MobiDB-lite"/>
    </source>
</evidence>
<gene>
    <name evidence="2" type="ORF">HHI36_012361</name>
</gene>
<feature type="region of interest" description="Disordered" evidence="1">
    <location>
        <begin position="83"/>
        <end position="145"/>
    </location>
</feature>
<accession>A0ABD2NEN3</accession>
<organism evidence="2 3">
    <name type="scientific">Cryptolaemus montrouzieri</name>
    <dbReference type="NCBI Taxonomy" id="559131"/>
    <lineage>
        <taxon>Eukaryota</taxon>
        <taxon>Metazoa</taxon>
        <taxon>Ecdysozoa</taxon>
        <taxon>Arthropoda</taxon>
        <taxon>Hexapoda</taxon>
        <taxon>Insecta</taxon>
        <taxon>Pterygota</taxon>
        <taxon>Neoptera</taxon>
        <taxon>Endopterygota</taxon>
        <taxon>Coleoptera</taxon>
        <taxon>Polyphaga</taxon>
        <taxon>Cucujiformia</taxon>
        <taxon>Coccinelloidea</taxon>
        <taxon>Coccinellidae</taxon>
        <taxon>Scymninae</taxon>
        <taxon>Scymnini</taxon>
        <taxon>Cryptolaemus</taxon>
    </lineage>
</organism>
<name>A0ABD2NEN3_9CUCU</name>
<comment type="caution">
    <text evidence="2">The sequence shown here is derived from an EMBL/GenBank/DDBJ whole genome shotgun (WGS) entry which is preliminary data.</text>
</comment>
<sequence>MEKHRLTPDRIYDMDITGLTTVQGKSKVIAAKDDEFLPADVTDQSESLLQCQPEPLRQPEPKPQHGCSHEYHKIPVVITLEQNYPEHLTPQPENVSPEHKPRDVNDRDMVVRVGKSMITPKMIQSFPKSSSNNSTKGERKRKSTKILTDTSIMKQMEIEYNERMLKK</sequence>
<feature type="compositionally biased region" description="Basic and acidic residues" evidence="1">
    <location>
        <begin position="96"/>
        <end position="110"/>
    </location>
</feature>
<dbReference type="Proteomes" id="UP001516400">
    <property type="component" value="Unassembled WGS sequence"/>
</dbReference>
<protein>
    <submittedName>
        <fullName evidence="2">Uncharacterized protein</fullName>
    </submittedName>
</protein>
<feature type="compositionally biased region" description="Polar residues" evidence="1">
    <location>
        <begin position="126"/>
        <end position="135"/>
    </location>
</feature>
<reference evidence="2 3" key="1">
    <citation type="journal article" date="2021" name="BMC Biol.">
        <title>Horizontally acquired antibacterial genes associated with adaptive radiation of ladybird beetles.</title>
        <authorList>
            <person name="Li H.S."/>
            <person name="Tang X.F."/>
            <person name="Huang Y.H."/>
            <person name="Xu Z.Y."/>
            <person name="Chen M.L."/>
            <person name="Du X.Y."/>
            <person name="Qiu B.Y."/>
            <person name="Chen P.T."/>
            <person name="Zhang W."/>
            <person name="Slipinski A."/>
            <person name="Escalona H.E."/>
            <person name="Waterhouse R.M."/>
            <person name="Zwick A."/>
            <person name="Pang H."/>
        </authorList>
    </citation>
    <scope>NUCLEOTIDE SEQUENCE [LARGE SCALE GENOMIC DNA]</scope>
    <source>
        <strain evidence="2">SYSU2018</strain>
    </source>
</reference>
<keyword evidence="3" id="KW-1185">Reference proteome</keyword>
<evidence type="ECO:0000313" key="2">
    <source>
        <dbReference type="EMBL" id="KAL3276999.1"/>
    </source>
</evidence>
<dbReference type="EMBL" id="JABFTP020000103">
    <property type="protein sequence ID" value="KAL3276999.1"/>
    <property type="molecule type" value="Genomic_DNA"/>
</dbReference>
<dbReference type="AlphaFoldDB" id="A0ABD2NEN3"/>
<evidence type="ECO:0000313" key="3">
    <source>
        <dbReference type="Proteomes" id="UP001516400"/>
    </source>
</evidence>
<proteinExistence type="predicted"/>